<evidence type="ECO:0000256" key="1">
    <source>
        <dbReference type="SAM" id="MobiDB-lite"/>
    </source>
</evidence>
<sequence length="106" mass="12496">MHAALPAVDVKYVSQVWVRQTNYDGTPSKRLVEPMVGGLQERWEEQQAQQQQHQQLLLGQLHMQAQQQQLGHHLQLQQHLQQQQQHLQQSNEQQQQQHDVKIDVEL</sequence>
<evidence type="ECO:0000313" key="2">
    <source>
        <dbReference type="EMBL" id="CAD9599462.1"/>
    </source>
</evidence>
<dbReference type="EMBL" id="HBGZ01013690">
    <property type="protein sequence ID" value="CAD9599462.1"/>
    <property type="molecule type" value="Transcribed_RNA"/>
</dbReference>
<gene>
    <name evidence="2" type="ORF">SMAR0320_LOCUS9807</name>
</gene>
<reference evidence="2" key="1">
    <citation type="submission" date="2021-01" db="EMBL/GenBank/DDBJ databases">
        <authorList>
            <person name="Corre E."/>
            <person name="Pelletier E."/>
            <person name="Niang G."/>
            <person name="Scheremetjew M."/>
            <person name="Finn R."/>
            <person name="Kale V."/>
            <person name="Holt S."/>
            <person name="Cochrane G."/>
            <person name="Meng A."/>
            <person name="Brown T."/>
            <person name="Cohen L."/>
        </authorList>
    </citation>
    <scope>NUCLEOTIDE SEQUENCE</scope>
    <source>
        <strain evidence="2">SM1012Den-03</strain>
    </source>
</reference>
<feature type="region of interest" description="Disordered" evidence="1">
    <location>
        <begin position="81"/>
        <end position="106"/>
    </location>
</feature>
<accession>A0A7S2L913</accession>
<proteinExistence type="predicted"/>
<organism evidence="2">
    <name type="scientific">Skeletonema marinoi</name>
    <dbReference type="NCBI Taxonomy" id="267567"/>
    <lineage>
        <taxon>Eukaryota</taxon>
        <taxon>Sar</taxon>
        <taxon>Stramenopiles</taxon>
        <taxon>Ochrophyta</taxon>
        <taxon>Bacillariophyta</taxon>
        <taxon>Coscinodiscophyceae</taxon>
        <taxon>Thalassiosirophycidae</taxon>
        <taxon>Thalassiosirales</taxon>
        <taxon>Skeletonemataceae</taxon>
        <taxon>Skeletonema</taxon>
        <taxon>Skeletonema marinoi-dohrnii complex</taxon>
    </lineage>
</organism>
<protein>
    <submittedName>
        <fullName evidence="2">Uncharacterized protein</fullName>
    </submittedName>
</protein>
<dbReference type="AlphaFoldDB" id="A0A7S2L913"/>
<name>A0A7S2L913_9STRA</name>
<feature type="compositionally biased region" description="Low complexity" evidence="1">
    <location>
        <begin position="81"/>
        <end position="97"/>
    </location>
</feature>